<accession>A0A0L6UMQ8</accession>
<feature type="compositionally biased region" description="Basic and acidic residues" evidence="1">
    <location>
        <begin position="147"/>
        <end position="157"/>
    </location>
</feature>
<gene>
    <name evidence="2" type="ORF">VP01_4949g1</name>
</gene>
<feature type="region of interest" description="Disordered" evidence="1">
    <location>
        <begin position="132"/>
        <end position="162"/>
    </location>
</feature>
<keyword evidence="3" id="KW-1185">Reference proteome</keyword>
<evidence type="ECO:0000313" key="2">
    <source>
        <dbReference type="EMBL" id="KNZ49542.1"/>
    </source>
</evidence>
<feature type="region of interest" description="Disordered" evidence="1">
    <location>
        <begin position="334"/>
        <end position="361"/>
    </location>
</feature>
<comment type="caution">
    <text evidence="2">The sequence shown here is derived from an EMBL/GenBank/DDBJ whole genome shotgun (WGS) entry which is preliminary data.</text>
</comment>
<dbReference type="OrthoDB" id="2507612at2759"/>
<dbReference type="STRING" id="27349.A0A0L6UMQ8"/>
<feature type="compositionally biased region" description="Basic and acidic residues" evidence="1">
    <location>
        <begin position="8"/>
        <end position="21"/>
    </location>
</feature>
<reference evidence="2 3" key="1">
    <citation type="submission" date="2015-08" db="EMBL/GenBank/DDBJ databases">
        <title>Next Generation Sequencing and Analysis of the Genome of Puccinia sorghi L Schw, the Causal Agent of Maize Common Rust.</title>
        <authorList>
            <person name="Rochi L."/>
            <person name="Burguener G."/>
            <person name="Darino M."/>
            <person name="Turjanski A."/>
            <person name="Kreff E."/>
            <person name="Dieguez M.J."/>
            <person name="Sacco F."/>
        </authorList>
    </citation>
    <scope>NUCLEOTIDE SEQUENCE [LARGE SCALE GENOMIC DNA]</scope>
    <source>
        <strain evidence="2 3">RO10H11247</strain>
    </source>
</reference>
<dbReference type="EMBL" id="LAVV01010108">
    <property type="protein sequence ID" value="KNZ49542.1"/>
    <property type="molecule type" value="Genomic_DNA"/>
</dbReference>
<dbReference type="Proteomes" id="UP000037035">
    <property type="component" value="Unassembled WGS sequence"/>
</dbReference>
<organism evidence="2 3">
    <name type="scientific">Puccinia sorghi</name>
    <dbReference type="NCBI Taxonomy" id="27349"/>
    <lineage>
        <taxon>Eukaryota</taxon>
        <taxon>Fungi</taxon>
        <taxon>Dikarya</taxon>
        <taxon>Basidiomycota</taxon>
        <taxon>Pucciniomycotina</taxon>
        <taxon>Pucciniomycetes</taxon>
        <taxon>Pucciniales</taxon>
        <taxon>Pucciniaceae</taxon>
        <taxon>Puccinia</taxon>
    </lineage>
</organism>
<feature type="compositionally biased region" description="Polar residues" evidence="1">
    <location>
        <begin position="67"/>
        <end position="88"/>
    </location>
</feature>
<proteinExistence type="predicted"/>
<evidence type="ECO:0000313" key="3">
    <source>
        <dbReference type="Proteomes" id="UP000037035"/>
    </source>
</evidence>
<name>A0A0L6UMQ8_9BASI</name>
<feature type="region of interest" description="Disordered" evidence="1">
    <location>
        <begin position="1"/>
        <end position="23"/>
    </location>
</feature>
<evidence type="ECO:0000256" key="1">
    <source>
        <dbReference type="SAM" id="MobiDB-lite"/>
    </source>
</evidence>
<sequence length="407" mass="45986">MRPNQPPDSRKERIKKERIDKCGTPPSVLHTIVQKWSHCQAAMKFFVESSSDEPEIIGRSQKRQKNTVKFGSTSKSMPTASDPTTSCASYLPRSERRSYSNHKFPVNTSSSPMHLPAAPSYIKGRYVNSGKAQKSLEGITPSSVRKYRSDMNARQKDEDENLSNAIHHHIRILTSTGRNKDDRLPLATEENLKNIQQLQTRFNDLSIPANAPYLLTQDQVNLNIADDANVQIGFVRLCEQKARLYGLPFVGLALEDHLKGPITYGKYPEYNLGADDSQYLESARKNDRKAGRRSRLQKHCLAACQTDPGLSDYAKLSLDDKLCSLHESMEDPMDKDKIFNYPKRGGRKPAKRLPPGDKPVISDQRIWPTGFPEDCYAQPWLQKLDPQEKIALQTQEPMLGGLIDVTH</sequence>
<protein>
    <submittedName>
        <fullName evidence="2">Uncharacterized protein</fullName>
    </submittedName>
</protein>
<dbReference type="VEuPathDB" id="FungiDB:VP01_4949g1"/>
<feature type="region of interest" description="Disordered" evidence="1">
    <location>
        <begin position="51"/>
        <end position="115"/>
    </location>
</feature>
<dbReference type="AlphaFoldDB" id="A0A0L6UMQ8"/>